<dbReference type="PANTHER" id="PTHR24027:SF438">
    <property type="entry name" value="CADHERIN 23"/>
    <property type="match status" value="1"/>
</dbReference>
<accession>A0A382TSL5</accession>
<dbReference type="Gene3D" id="2.60.40.60">
    <property type="entry name" value="Cadherins"/>
    <property type="match status" value="2"/>
</dbReference>
<dbReference type="InterPro" id="IPR039808">
    <property type="entry name" value="Cadherin"/>
</dbReference>
<dbReference type="EMBL" id="UINC01138570">
    <property type="protein sequence ID" value="SVD24597.1"/>
    <property type="molecule type" value="Genomic_DNA"/>
</dbReference>
<feature type="non-terminal residue" evidence="6">
    <location>
        <position position="1"/>
    </location>
</feature>
<name>A0A382TSL5_9ZZZZ</name>
<dbReference type="GO" id="GO:0008013">
    <property type="term" value="F:beta-catenin binding"/>
    <property type="evidence" value="ECO:0007669"/>
    <property type="project" value="TreeGrafter"/>
</dbReference>
<dbReference type="Pfam" id="PF00028">
    <property type="entry name" value="Cadherin"/>
    <property type="match status" value="1"/>
</dbReference>
<evidence type="ECO:0000256" key="2">
    <source>
        <dbReference type="ARBA" id="ARBA00022737"/>
    </source>
</evidence>
<evidence type="ECO:0000256" key="1">
    <source>
        <dbReference type="ARBA" id="ARBA00004370"/>
    </source>
</evidence>
<dbReference type="SUPFAM" id="SSF49313">
    <property type="entry name" value="Cadherin-like"/>
    <property type="match status" value="2"/>
</dbReference>
<feature type="non-terminal residue" evidence="6">
    <location>
        <position position="299"/>
    </location>
</feature>
<comment type="subcellular location">
    <subcellularLocation>
        <location evidence="1">Membrane</location>
    </subcellularLocation>
</comment>
<dbReference type="GO" id="GO:0016342">
    <property type="term" value="C:catenin complex"/>
    <property type="evidence" value="ECO:0007669"/>
    <property type="project" value="TreeGrafter"/>
</dbReference>
<evidence type="ECO:0000259" key="5">
    <source>
        <dbReference type="PROSITE" id="PS50268"/>
    </source>
</evidence>
<dbReference type="PANTHER" id="PTHR24027">
    <property type="entry name" value="CADHERIN-23"/>
    <property type="match status" value="1"/>
</dbReference>
<evidence type="ECO:0000256" key="4">
    <source>
        <dbReference type="ARBA" id="ARBA00023136"/>
    </source>
</evidence>
<keyword evidence="4" id="KW-0472">Membrane</keyword>
<dbReference type="PROSITE" id="PS50268">
    <property type="entry name" value="CADHERIN_2"/>
    <property type="match status" value="1"/>
</dbReference>
<evidence type="ECO:0000313" key="6">
    <source>
        <dbReference type="EMBL" id="SVD24597.1"/>
    </source>
</evidence>
<dbReference type="GO" id="GO:0005509">
    <property type="term" value="F:calcium ion binding"/>
    <property type="evidence" value="ECO:0007669"/>
    <property type="project" value="InterPro"/>
</dbReference>
<keyword evidence="3" id="KW-0106">Calcium</keyword>
<dbReference type="AlphaFoldDB" id="A0A382TSL5"/>
<protein>
    <recommendedName>
        <fullName evidence="5">Cadherin domain-containing protein</fullName>
    </recommendedName>
</protein>
<keyword evidence="2" id="KW-0677">Repeat</keyword>
<evidence type="ECO:0000256" key="3">
    <source>
        <dbReference type="ARBA" id="ARBA00022837"/>
    </source>
</evidence>
<dbReference type="GO" id="GO:0007156">
    <property type="term" value="P:homophilic cell adhesion via plasma membrane adhesion molecules"/>
    <property type="evidence" value="ECO:0007669"/>
    <property type="project" value="InterPro"/>
</dbReference>
<dbReference type="GO" id="GO:0016477">
    <property type="term" value="P:cell migration"/>
    <property type="evidence" value="ECO:0007669"/>
    <property type="project" value="TreeGrafter"/>
</dbReference>
<sequence>KDNIAITYEGSDDTLIYLSGTTSEGISFERYFTIKFVDINETPEFTLSKHWVSDNETGAVVGSVNIVEWAADQYDQYTYNLSGEDADYFEISSSGELKLRDNVTANFSSKSDYSITITTTDTAGLTSSQSISIAVNVAPTDLSLSANTVDESHYGLEVGSVNVTDLNTNDTIVYALSGPDLDYFEVTAEGILKLKDDVYADYEIKDNYSVTITATDQGGFSVEKTYSITVNDLPYATPYCSDIQSQGNVELFYSYVDSLLIGISLDPDGDASTPLTLTYSIITPDSVFAPGYRASEYTS</sequence>
<reference evidence="6" key="1">
    <citation type="submission" date="2018-05" db="EMBL/GenBank/DDBJ databases">
        <authorList>
            <person name="Lanie J.A."/>
            <person name="Ng W.-L."/>
            <person name="Kazmierczak K.M."/>
            <person name="Andrzejewski T.M."/>
            <person name="Davidsen T.M."/>
            <person name="Wayne K.J."/>
            <person name="Tettelin H."/>
            <person name="Glass J.I."/>
            <person name="Rusch D."/>
            <person name="Podicherti R."/>
            <person name="Tsui H.-C.T."/>
            <person name="Winkler M.E."/>
        </authorList>
    </citation>
    <scope>NUCLEOTIDE SEQUENCE</scope>
</reference>
<dbReference type="GO" id="GO:0045296">
    <property type="term" value="F:cadherin binding"/>
    <property type="evidence" value="ECO:0007669"/>
    <property type="project" value="TreeGrafter"/>
</dbReference>
<dbReference type="CDD" id="cd11304">
    <property type="entry name" value="Cadherin_repeat"/>
    <property type="match status" value="1"/>
</dbReference>
<gene>
    <name evidence="6" type="ORF">METZ01_LOCUS377451</name>
</gene>
<proteinExistence type="predicted"/>
<feature type="domain" description="Cadherin" evidence="5">
    <location>
        <begin position="140"/>
        <end position="240"/>
    </location>
</feature>
<organism evidence="6">
    <name type="scientific">marine metagenome</name>
    <dbReference type="NCBI Taxonomy" id="408172"/>
    <lineage>
        <taxon>unclassified sequences</taxon>
        <taxon>metagenomes</taxon>
        <taxon>ecological metagenomes</taxon>
    </lineage>
</organism>
<dbReference type="InterPro" id="IPR002126">
    <property type="entry name" value="Cadherin-like_dom"/>
</dbReference>
<dbReference type="InterPro" id="IPR015919">
    <property type="entry name" value="Cadherin-like_sf"/>
</dbReference>